<feature type="domain" description="UmuC" evidence="3">
    <location>
        <begin position="8"/>
        <end position="189"/>
    </location>
</feature>
<evidence type="ECO:0000313" key="4">
    <source>
        <dbReference type="EMBL" id="MCV2231946.1"/>
    </source>
</evidence>
<keyword evidence="2" id="KW-0963">Cytoplasm</keyword>
<dbReference type="Pfam" id="PF11799">
    <property type="entry name" value="IMS_C"/>
    <property type="match status" value="1"/>
</dbReference>
<dbReference type="EMBL" id="JAOVQM010000002">
    <property type="protein sequence ID" value="MCV2231946.1"/>
    <property type="molecule type" value="Genomic_DNA"/>
</dbReference>
<dbReference type="InterPro" id="IPR043128">
    <property type="entry name" value="Rev_trsase/Diguanyl_cyclase"/>
</dbReference>
<dbReference type="SUPFAM" id="SSF100879">
    <property type="entry name" value="Lesion bypass DNA polymerase (Y-family), little finger domain"/>
    <property type="match status" value="1"/>
</dbReference>
<dbReference type="InterPro" id="IPR050116">
    <property type="entry name" value="DNA_polymerase-Y"/>
</dbReference>
<comment type="similarity">
    <text evidence="1 2">Belongs to the DNA polymerase type-Y family.</text>
</comment>
<keyword evidence="2 4" id="KW-0808">Transferase</keyword>
<dbReference type="RefSeq" id="WP_263608099.1">
    <property type="nucleotide sequence ID" value="NZ_JAOVQM010000002.1"/>
</dbReference>
<dbReference type="Pfam" id="PF11798">
    <property type="entry name" value="IMS_HHH"/>
    <property type="match status" value="1"/>
</dbReference>
<evidence type="ECO:0000259" key="3">
    <source>
        <dbReference type="PROSITE" id="PS50173"/>
    </source>
</evidence>
<dbReference type="Gene3D" id="3.30.70.270">
    <property type="match status" value="1"/>
</dbReference>
<keyword evidence="2" id="KW-0227">DNA damage</keyword>
<keyword evidence="2" id="KW-0235">DNA replication</keyword>
<name>A0ABT2Y5D9_9MOLU</name>
<sequence length="392" mass="44629">MKSSVRIIFHIDLNAFFASVEMIENPSLKNKVFAVGGGLGFNRGGILTTASYKARRYGIRSGMTIANALHLYPKLIVVPNRHGVYHQYSMKFIQYLKTYTHLVWQVSVDEAYMDVTDIEGIHPLALAKKIQSELVSKYQLPSSIGIAPTLFLAKMGSDMKKPMGITVIRKRDVKSKIYPLPIKDMYGLGKKTYPKLEKIGINTIADFVNPDHHSKILEVISQKSYDAYILDIHGLSSNKVDPYKYALPKSISNETTLSFDTDMESVIKDTLISQLKEAYPRMLHDHLQTKTVGIRLRYHNFETTQKVRSIANYTDDYQTILDIILELFEAFYTGKPVRLIGVSLNNLKPKDSIEKPFDLFEYQAMEEKKDRISEALKAVNEKISKETKDSID</sequence>
<comment type="caution">
    <text evidence="4">The sequence shown here is derived from an EMBL/GenBank/DDBJ whole genome shotgun (WGS) entry which is preliminary data.</text>
</comment>
<dbReference type="Gene3D" id="1.10.150.20">
    <property type="entry name" value="5' to 3' exonuclease, C-terminal subdomain"/>
    <property type="match status" value="1"/>
</dbReference>
<dbReference type="InterPro" id="IPR043502">
    <property type="entry name" value="DNA/RNA_pol_sf"/>
</dbReference>
<dbReference type="NCBIfam" id="NF002677">
    <property type="entry name" value="PRK02406.1"/>
    <property type="match status" value="1"/>
</dbReference>
<dbReference type="InterPro" id="IPR022880">
    <property type="entry name" value="DNApol_IV"/>
</dbReference>
<dbReference type="EC" id="2.7.7.7" evidence="2"/>
<feature type="active site" evidence="2">
    <location>
        <position position="110"/>
    </location>
</feature>
<evidence type="ECO:0000313" key="5">
    <source>
        <dbReference type="Proteomes" id="UP001177160"/>
    </source>
</evidence>
<comment type="subunit">
    <text evidence="2">Monomer.</text>
</comment>
<dbReference type="GO" id="GO:0003887">
    <property type="term" value="F:DNA-directed DNA polymerase activity"/>
    <property type="evidence" value="ECO:0007669"/>
    <property type="project" value="UniProtKB-EC"/>
</dbReference>
<keyword evidence="2" id="KW-0239">DNA-directed DNA polymerase</keyword>
<dbReference type="InterPro" id="IPR024728">
    <property type="entry name" value="PolY_HhH_motif"/>
</dbReference>
<dbReference type="PANTHER" id="PTHR11076:SF33">
    <property type="entry name" value="DNA POLYMERASE KAPPA"/>
    <property type="match status" value="1"/>
</dbReference>
<dbReference type="InterPro" id="IPR017961">
    <property type="entry name" value="DNA_pol_Y-fam_little_finger"/>
</dbReference>
<evidence type="ECO:0000256" key="1">
    <source>
        <dbReference type="ARBA" id="ARBA00010945"/>
    </source>
</evidence>
<reference evidence="4" key="1">
    <citation type="submission" date="2022-09" db="EMBL/GenBank/DDBJ databases">
        <title>Novel Mycoplasma species identified in domestic and wild animals.</title>
        <authorList>
            <person name="Volokhov D.V."/>
            <person name="Furtak V.A."/>
            <person name="Zagorodnyaya T.A."/>
        </authorList>
    </citation>
    <scope>NUCLEOTIDE SEQUENCE</scope>
    <source>
        <strain evidence="4">Oakley</strain>
    </source>
</reference>
<dbReference type="Gene3D" id="3.40.1170.60">
    <property type="match status" value="1"/>
</dbReference>
<dbReference type="InterPro" id="IPR036775">
    <property type="entry name" value="DNA_pol_Y-fam_lit_finger_sf"/>
</dbReference>
<dbReference type="CDD" id="cd03586">
    <property type="entry name" value="PolY_Pol_IV_kappa"/>
    <property type="match status" value="1"/>
</dbReference>
<comment type="catalytic activity">
    <reaction evidence="2">
        <text>DNA(n) + a 2'-deoxyribonucleoside 5'-triphosphate = DNA(n+1) + diphosphate</text>
        <dbReference type="Rhea" id="RHEA:22508"/>
        <dbReference type="Rhea" id="RHEA-COMP:17339"/>
        <dbReference type="Rhea" id="RHEA-COMP:17340"/>
        <dbReference type="ChEBI" id="CHEBI:33019"/>
        <dbReference type="ChEBI" id="CHEBI:61560"/>
        <dbReference type="ChEBI" id="CHEBI:173112"/>
        <dbReference type="EC" id="2.7.7.7"/>
    </reaction>
</comment>
<keyword evidence="2" id="KW-0234">DNA repair</keyword>
<dbReference type="Gene3D" id="3.30.1490.100">
    <property type="entry name" value="DNA polymerase, Y-family, little finger domain"/>
    <property type="match status" value="1"/>
</dbReference>
<dbReference type="PANTHER" id="PTHR11076">
    <property type="entry name" value="DNA REPAIR POLYMERASE UMUC / TRANSFERASE FAMILY MEMBER"/>
    <property type="match status" value="1"/>
</dbReference>
<keyword evidence="2" id="KW-0479">Metal-binding</keyword>
<feature type="binding site" evidence="2">
    <location>
        <position position="109"/>
    </location>
    <ligand>
        <name>Mg(2+)</name>
        <dbReference type="ChEBI" id="CHEBI:18420"/>
    </ligand>
</feature>
<comment type="cofactor">
    <cofactor evidence="2">
        <name>Mg(2+)</name>
        <dbReference type="ChEBI" id="CHEBI:18420"/>
    </cofactor>
    <text evidence="2">Binds 2 magnesium ions per subunit.</text>
</comment>
<dbReference type="Pfam" id="PF00817">
    <property type="entry name" value="IMS"/>
    <property type="match status" value="1"/>
</dbReference>
<organism evidence="4 5">
    <name type="scientific">Paracholeplasma manati</name>
    <dbReference type="NCBI Taxonomy" id="591373"/>
    <lineage>
        <taxon>Bacteria</taxon>
        <taxon>Bacillati</taxon>
        <taxon>Mycoplasmatota</taxon>
        <taxon>Mollicutes</taxon>
        <taxon>Acholeplasmatales</taxon>
        <taxon>Acholeplasmataceae</taxon>
        <taxon>Paracholeplasma</taxon>
    </lineage>
</organism>
<dbReference type="PROSITE" id="PS50173">
    <property type="entry name" value="UMUC"/>
    <property type="match status" value="1"/>
</dbReference>
<feature type="binding site" evidence="2">
    <location>
        <position position="12"/>
    </location>
    <ligand>
        <name>Mg(2+)</name>
        <dbReference type="ChEBI" id="CHEBI:18420"/>
    </ligand>
</feature>
<comment type="function">
    <text evidence="2">Poorly processive, error-prone DNA polymerase involved in untargeted mutagenesis. Copies undamaged DNA at stalled replication forks, which arise in vivo from mismatched or misaligned primer ends. These misaligned primers can be extended by PolIV. Exhibits no 3'-5' exonuclease (proofreading) activity. May be involved in translesional synthesis, in conjunction with the beta clamp from PolIII.</text>
</comment>
<evidence type="ECO:0000256" key="2">
    <source>
        <dbReference type="HAMAP-Rule" id="MF_01113"/>
    </source>
</evidence>
<protein>
    <recommendedName>
        <fullName evidence="2">DNA polymerase IV</fullName>
        <shortName evidence="2">Pol IV</shortName>
        <ecNumber evidence="2">2.7.7.7</ecNumber>
    </recommendedName>
</protein>
<dbReference type="Proteomes" id="UP001177160">
    <property type="component" value="Unassembled WGS sequence"/>
</dbReference>
<accession>A0ABT2Y5D9</accession>
<keyword evidence="5" id="KW-1185">Reference proteome</keyword>
<feature type="site" description="Substrate discrimination" evidence="2">
    <location>
        <position position="17"/>
    </location>
</feature>
<keyword evidence="2 4" id="KW-0548">Nucleotidyltransferase</keyword>
<dbReference type="HAMAP" id="MF_01113">
    <property type="entry name" value="DNApol_IV"/>
    <property type="match status" value="1"/>
</dbReference>
<dbReference type="SUPFAM" id="SSF56672">
    <property type="entry name" value="DNA/RNA polymerases"/>
    <property type="match status" value="1"/>
</dbReference>
<proteinExistence type="inferred from homology"/>
<keyword evidence="2" id="KW-0460">Magnesium</keyword>
<gene>
    <name evidence="2 4" type="primary">dinB</name>
    <name evidence="4" type="ORF">N7548_03795</name>
</gene>
<keyword evidence="2" id="KW-0238">DNA-binding</keyword>
<dbReference type="InterPro" id="IPR001126">
    <property type="entry name" value="UmuC"/>
</dbReference>
<comment type="subcellular location">
    <subcellularLocation>
        <location evidence="2">Cytoplasm</location>
    </subcellularLocation>
</comment>
<keyword evidence="2" id="KW-0515">Mutator protein</keyword>